<sequence length="82" mass="9264">MSIVSTANKHQQLFQQNLITVSKFSINLIVTTKTEKGRPTNSKTKVFILVNMTKPRTFPPTFFLLASSWSMIPAEVVSTMYP</sequence>
<name>A0A0V0HLV0_SOLCH</name>
<dbReference type="EMBL" id="GEDG01018829">
    <property type="protein sequence ID" value="JAP20459.1"/>
    <property type="molecule type" value="Transcribed_RNA"/>
</dbReference>
<reference evidence="1" key="1">
    <citation type="submission" date="2015-12" db="EMBL/GenBank/DDBJ databases">
        <title>Gene expression during late stages of embryo sac development: a critical building block for successful pollen-pistil interactions.</title>
        <authorList>
            <person name="Liu Y."/>
            <person name="Joly V."/>
            <person name="Sabar M."/>
            <person name="Matton D.P."/>
        </authorList>
    </citation>
    <scope>NUCLEOTIDE SEQUENCE</scope>
</reference>
<protein>
    <submittedName>
        <fullName evidence="1">Putative ovule protein</fullName>
    </submittedName>
</protein>
<dbReference type="AlphaFoldDB" id="A0A0V0HLV0"/>
<accession>A0A0V0HLV0</accession>
<feature type="non-terminal residue" evidence="1">
    <location>
        <position position="82"/>
    </location>
</feature>
<evidence type="ECO:0000313" key="1">
    <source>
        <dbReference type="EMBL" id="JAP20459.1"/>
    </source>
</evidence>
<proteinExistence type="predicted"/>
<organism evidence="1">
    <name type="scientific">Solanum chacoense</name>
    <name type="common">Chaco potato</name>
    <dbReference type="NCBI Taxonomy" id="4108"/>
    <lineage>
        <taxon>Eukaryota</taxon>
        <taxon>Viridiplantae</taxon>
        <taxon>Streptophyta</taxon>
        <taxon>Embryophyta</taxon>
        <taxon>Tracheophyta</taxon>
        <taxon>Spermatophyta</taxon>
        <taxon>Magnoliopsida</taxon>
        <taxon>eudicotyledons</taxon>
        <taxon>Gunneridae</taxon>
        <taxon>Pentapetalae</taxon>
        <taxon>asterids</taxon>
        <taxon>lamiids</taxon>
        <taxon>Solanales</taxon>
        <taxon>Solanaceae</taxon>
        <taxon>Solanoideae</taxon>
        <taxon>Solaneae</taxon>
        <taxon>Solanum</taxon>
    </lineage>
</organism>